<evidence type="ECO:0000313" key="3">
    <source>
        <dbReference type="Proteomes" id="UP000469421"/>
    </source>
</evidence>
<dbReference type="Proteomes" id="UP000469421">
    <property type="component" value="Unassembled WGS sequence"/>
</dbReference>
<feature type="signal peptide" evidence="1">
    <location>
        <begin position="1"/>
        <end position="21"/>
    </location>
</feature>
<sequence>MEMRVLVIFGALLSLSSNGVASIHTADLGELELAVWQVRSDFHMLTVMKGDQIYDSSLEDSIARGRKALSRLERGAENGEEQQLITKLRGEWTNFEEAASSNTIVEHGYTDAYTILDVNEIPIVMLEQKAAFEGGVGGNFDDIYGLAAFLQRLSSEYLNLAADPTGGAAIGTDEGRLDFKEAVPQFESMLAAAKERHAGDEAMVRALESVSLKWGFVRQSMINFSENAVPYLVYRYTSQMVDTLDQATKLASTEVEKPTLGPVD</sequence>
<evidence type="ECO:0000256" key="1">
    <source>
        <dbReference type="SAM" id="SignalP"/>
    </source>
</evidence>
<accession>A0A6N7LRY4</accession>
<keyword evidence="3" id="KW-1185">Reference proteome</keyword>
<keyword evidence="1" id="KW-0732">Signal</keyword>
<feature type="chain" id="PRO_5026749108" evidence="1">
    <location>
        <begin position="22"/>
        <end position="264"/>
    </location>
</feature>
<dbReference type="EMBL" id="WIRE01000001">
    <property type="protein sequence ID" value="MQX53043.1"/>
    <property type="molecule type" value="Genomic_DNA"/>
</dbReference>
<proteinExistence type="predicted"/>
<gene>
    <name evidence="2" type="ORF">GFN93_07255</name>
</gene>
<reference evidence="2 3" key="1">
    <citation type="submission" date="2019-10" db="EMBL/GenBank/DDBJ databases">
        <title>Alcanivorax sp.PA15-N-34 draft genome sequence.</title>
        <authorList>
            <person name="Liao X."/>
            <person name="Shao Z."/>
        </authorList>
    </citation>
    <scope>NUCLEOTIDE SEQUENCE [LARGE SCALE GENOMIC DNA]</scope>
    <source>
        <strain evidence="2 3">PA15-N-34</strain>
    </source>
</reference>
<dbReference type="AlphaFoldDB" id="A0A6N7LRY4"/>
<dbReference type="RefSeq" id="WP_153500132.1">
    <property type="nucleotide sequence ID" value="NZ_WIRE01000001.1"/>
</dbReference>
<name>A0A6N7LRY4_9GAMM</name>
<organism evidence="2 3">
    <name type="scientific">Alcanivorax sediminis</name>
    <dbReference type="NCBI Taxonomy" id="2663008"/>
    <lineage>
        <taxon>Bacteria</taxon>
        <taxon>Pseudomonadati</taxon>
        <taxon>Pseudomonadota</taxon>
        <taxon>Gammaproteobacteria</taxon>
        <taxon>Oceanospirillales</taxon>
        <taxon>Alcanivoracaceae</taxon>
        <taxon>Alcanivorax</taxon>
    </lineage>
</organism>
<comment type="caution">
    <text evidence="2">The sequence shown here is derived from an EMBL/GenBank/DDBJ whole genome shotgun (WGS) entry which is preliminary data.</text>
</comment>
<evidence type="ECO:0000313" key="2">
    <source>
        <dbReference type="EMBL" id="MQX53043.1"/>
    </source>
</evidence>
<protein>
    <submittedName>
        <fullName evidence="2">Uncharacterized protein</fullName>
    </submittedName>
</protein>